<gene>
    <name evidence="2" type="ORF">FL583_11125</name>
</gene>
<dbReference type="EMBL" id="VIRS01000006">
    <property type="protein sequence ID" value="TQS45169.1"/>
    <property type="molecule type" value="Genomic_DNA"/>
</dbReference>
<protein>
    <submittedName>
        <fullName evidence="2">DUF397 domain-containing protein</fullName>
    </submittedName>
</protein>
<evidence type="ECO:0000313" key="2">
    <source>
        <dbReference type="EMBL" id="TQS45169.1"/>
    </source>
</evidence>
<name>A0A545AV06_9ACTN</name>
<dbReference type="OrthoDB" id="3481589at2"/>
<evidence type="ECO:0000313" key="3">
    <source>
        <dbReference type="Proteomes" id="UP000317982"/>
    </source>
</evidence>
<dbReference type="InterPro" id="IPR007278">
    <property type="entry name" value="DUF397"/>
</dbReference>
<sequence>MFAPTGAANVHIPPSVRPVFAGWKKSSRCVDGDCVEVRVSLGRIFVRSSKDPAGSHLSMTATQFADFLAFVNSPEARPSRPA</sequence>
<reference evidence="2 3" key="1">
    <citation type="submission" date="2019-07" db="EMBL/GenBank/DDBJ databases">
        <title>Cryptosporangium phraense sp. nov., isolated from plant litter.</title>
        <authorList>
            <person name="Suriyachadkun C."/>
        </authorList>
    </citation>
    <scope>NUCLEOTIDE SEQUENCE [LARGE SCALE GENOMIC DNA]</scope>
    <source>
        <strain evidence="2 3">A-T 5661</strain>
    </source>
</reference>
<comment type="caution">
    <text evidence="2">The sequence shown here is derived from an EMBL/GenBank/DDBJ whole genome shotgun (WGS) entry which is preliminary data.</text>
</comment>
<dbReference type="InParanoid" id="A0A545AV06"/>
<keyword evidence="3" id="KW-1185">Reference proteome</keyword>
<dbReference type="RefSeq" id="WP_142704619.1">
    <property type="nucleotide sequence ID" value="NZ_VIRS01000006.1"/>
</dbReference>
<proteinExistence type="predicted"/>
<feature type="domain" description="DUF397" evidence="1">
    <location>
        <begin position="21"/>
        <end position="71"/>
    </location>
</feature>
<dbReference type="Proteomes" id="UP000317982">
    <property type="component" value="Unassembled WGS sequence"/>
</dbReference>
<evidence type="ECO:0000259" key="1">
    <source>
        <dbReference type="Pfam" id="PF04149"/>
    </source>
</evidence>
<dbReference type="AlphaFoldDB" id="A0A545AV06"/>
<dbReference type="Pfam" id="PF04149">
    <property type="entry name" value="DUF397"/>
    <property type="match status" value="1"/>
</dbReference>
<organism evidence="2 3">
    <name type="scientific">Cryptosporangium phraense</name>
    <dbReference type="NCBI Taxonomy" id="2593070"/>
    <lineage>
        <taxon>Bacteria</taxon>
        <taxon>Bacillati</taxon>
        <taxon>Actinomycetota</taxon>
        <taxon>Actinomycetes</taxon>
        <taxon>Cryptosporangiales</taxon>
        <taxon>Cryptosporangiaceae</taxon>
        <taxon>Cryptosporangium</taxon>
    </lineage>
</organism>
<accession>A0A545AV06</accession>